<dbReference type="Proteomes" id="UP001144372">
    <property type="component" value="Unassembled WGS sequence"/>
</dbReference>
<dbReference type="EMBL" id="BSDR01000001">
    <property type="protein sequence ID" value="GLI34547.1"/>
    <property type="molecule type" value="Genomic_DNA"/>
</dbReference>
<name>A0A9W6FSF6_9BACT</name>
<dbReference type="AlphaFoldDB" id="A0A9W6FSF6"/>
<organism evidence="3 4">
    <name type="scientific">Desulforhabdus amnigena</name>
    <dbReference type="NCBI Taxonomy" id="40218"/>
    <lineage>
        <taxon>Bacteria</taxon>
        <taxon>Pseudomonadati</taxon>
        <taxon>Thermodesulfobacteriota</taxon>
        <taxon>Syntrophobacteria</taxon>
        <taxon>Syntrophobacterales</taxon>
        <taxon>Syntrophobacteraceae</taxon>
        <taxon>Desulforhabdus</taxon>
    </lineage>
</organism>
<sequence>MTPESMSVLVKLPNNEPEELPEVSILIPANNEAGGIAEVVGRVRQVMDNLDYLYEILVIDDGSTDDTAQNAHDAGARVIQHPYNIGNGAAIKTGIRNAHGKWLVTLDGDGQHPPEEIPHLLEKLQIFDMVVGARTQESATCMHRNLANRIYNWFASYVCGHKIEDLTSGFRAVKAHIAQEFISLLPNTFSYPTTITMATLRSGYSLKYIPITTCKRNGDSKSKIKLLRDGSRFFLIIFKVATLFSPMKIFLPVSFSTFLLGLGYGLFKVFFLDGRYGPTSAMLMTTSILMFLVGLVSEQITQLRFDRSEFSKVVKNN</sequence>
<dbReference type="PANTHER" id="PTHR48090">
    <property type="entry name" value="UNDECAPRENYL-PHOSPHATE 4-DEOXY-4-FORMAMIDO-L-ARABINOSE TRANSFERASE-RELATED"/>
    <property type="match status" value="1"/>
</dbReference>
<gene>
    <name evidence="3" type="ORF">DAMNIGENAA_19800</name>
</gene>
<evidence type="ECO:0000259" key="2">
    <source>
        <dbReference type="Pfam" id="PF00535"/>
    </source>
</evidence>
<dbReference type="CDD" id="cd04179">
    <property type="entry name" value="DPM_DPG-synthase_like"/>
    <property type="match status" value="1"/>
</dbReference>
<dbReference type="InterPro" id="IPR050256">
    <property type="entry name" value="Glycosyltransferase_2"/>
</dbReference>
<keyword evidence="1" id="KW-1133">Transmembrane helix</keyword>
<accession>A0A9W6FSF6</accession>
<dbReference type="GO" id="GO:0016740">
    <property type="term" value="F:transferase activity"/>
    <property type="evidence" value="ECO:0007669"/>
    <property type="project" value="UniProtKB-KW"/>
</dbReference>
<feature type="transmembrane region" description="Helical" evidence="1">
    <location>
        <begin position="279"/>
        <end position="297"/>
    </location>
</feature>
<keyword evidence="1" id="KW-0472">Membrane</keyword>
<feature type="domain" description="Glycosyltransferase 2-like" evidence="2">
    <location>
        <begin position="24"/>
        <end position="170"/>
    </location>
</feature>
<dbReference type="InterPro" id="IPR029044">
    <property type="entry name" value="Nucleotide-diphossugar_trans"/>
</dbReference>
<dbReference type="Pfam" id="PF00535">
    <property type="entry name" value="Glycos_transf_2"/>
    <property type="match status" value="1"/>
</dbReference>
<comment type="caution">
    <text evidence="3">The sequence shown here is derived from an EMBL/GenBank/DDBJ whole genome shotgun (WGS) entry which is preliminary data.</text>
</comment>
<dbReference type="Gene3D" id="3.90.550.10">
    <property type="entry name" value="Spore Coat Polysaccharide Biosynthesis Protein SpsA, Chain A"/>
    <property type="match status" value="1"/>
</dbReference>
<dbReference type="PANTHER" id="PTHR48090:SF7">
    <property type="entry name" value="RFBJ PROTEIN"/>
    <property type="match status" value="1"/>
</dbReference>
<protein>
    <submittedName>
        <fullName evidence="3">Glycosyl transferase</fullName>
    </submittedName>
</protein>
<proteinExistence type="predicted"/>
<keyword evidence="4" id="KW-1185">Reference proteome</keyword>
<evidence type="ECO:0000256" key="1">
    <source>
        <dbReference type="SAM" id="Phobius"/>
    </source>
</evidence>
<evidence type="ECO:0000313" key="3">
    <source>
        <dbReference type="EMBL" id="GLI34547.1"/>
    </source>
</evidence>
<reference evidence="3" key="1">
    <citation type="submission" date="2022-12" db="EMBL/GenBank/DDBJ databases">
        <title>Reference genome sequencing for broad-spectrum identification of bacterial and archaeal isolates by mass spectrometry.</title>
        <authorList>
            <person name="Sekiguchi Y."/>
            <person name="Tourlousse D.M."/>
        </authorList>
    </citation>
    <scope>NUCLEOTIDE SEQUENCE</scope>
    <source>
        <strain evidence="3">ASRB1</strain>
    </source>
</reference>
<evidence type="ECO:0000313" key="4">
    <source>
        <dbReference type="Proteomes" id="UP001144372"/>
    </source>
</evidence>
<keyword evidence="1" id="KW-0812">Transmembrane</keyword>
<dbReference type="SUPFAM" id="SSF53448">
    <property type="entry name" value="Nucleotide-diphospho-sugar transferases"/>
    <property type="match status" value="1"/>
</dbReference>
<keyword evidence="3" id="KW-0808">Transferase</keyword>
<dbReference type="InterPro" id="IPR001173">
    <property type="entry name" value="Glyco_trans_2-like"/>
</dbReference>